<organism evidence="1 2">
    <name type="scientific">Penicillium alfredii</name>
    <dbReference type="NCBI Taxonomy" id="1506179"/>
    <lineage>
        <taxon>Eukaryota</taxon>
        <taxon>Fungi</taxon>
        <taxon>Dikarya</taxon>
        <taxon>Ascomycota</taxon>
        <taxon>Pezizomycotina</taxon>
        <taxon>Eurotiomycetes</taxon>
        <taxon>Eurotiomycetidae</taxon>
        <taxon>Eurotiales</taxon>
        <taxon>Aspergillaceae</taxon>
        <taxon>Penicillium</taxon>
    </lineage>
</organism>
<dbReference type="EMBL" id="JAPMSZ010000004">
    <property type="protein sequence ID" value="KAJ5104648.1"/>
    <property type="molecule type" value="Genomic_DNA"/>
</dbReference>
<keyword evidence="2" id="KW-1185">Reference proteome</keyword>
<dbReference type="Proteomes" id="UP001141434">
    <property type="component" value="Unassembled WGS sequence"/>
</dbReference>
<dbReference type="Gene3D" id="2.60.40.420">
    <property type="entry name" value="Cupredoxins - blue copper proteins"/>
    <property type="match status" value="1"/>
</dbReference>
<evidence type="ECO:0000313" key="2">
    <source>
        <dbReference type="Proteomes" id="UP001141434"/>
    </source>
</evidence>
<evidence type="ECO:0000313" key="1">
    <source>
        <dbReference type="EMBL" id="KAJ5104648.1"/>
    </source>
</evidence>
<gene>
    <name evidence="1" type="ORF">NUU61_001995</name>
</gene>
<protein>
    <submittedName>
        <fullName evidence="1">Conidial pigment biosynthesis oxidase Arb2/brown2</fullName>
    </submittedName>
</protein>
<comment type="caution">
    <text evidence="1">The sequence shown here is derived from an EMBL/GenBank/DDBJ whole genome shotgun (WGS) entry which is preliminary data.</text>
</comment>
<reference evidence="1" key="2">
    <citation type="journal article" date="2023" name="IMA Fungus">
        <title>Comparative genomic study of the Penicillium genus elucidates a diverse pangenome and 15 lateral gene transfer events.</title>
        <authorList>
            <person name="Petersen C."/>
            <person name="Sorensen T."/>
            <person name="Nielsen M.R."/>
            <person name="Sondergaard T.E."/>
            <person name="Sorensen J.L."/>
            <person name="Fitzpatrick D.A."/>
            <person name="Frisvad J.C."/>
            <person name="Nielsen K.L."/>
        </authorList>
    </citation>
    <scope>NUCLEOTIDE SEQUENCE</scope>
    <source>
        <strain evidence="1">IBT 34128</strain>
    </source>
</reference>
<dbReference type="InterPro" id="IPR008972">
    <property type="entry name" value="Cupredoxin"/>
</dbReference>
<proteinExistence type="predicted"/>
<dbReference type="SUPFAM" id="SSF49503">
    <property type="entry name" value="Cupredoxins"/>
    <property type="match status" value="1"/>
</dbReference>
<accession>A0A9W9FQQ3</accession>
<reference evidence="1" key="1">
    <citation type="submission" date="2022-11" db="EMBL/GenBank/DDBJ databases">
        <authorList>
            <person name="Petersen C."/>
        </authorList>
    </citation>
    <scope>NUCLEOTIDE SEQUENCE</scope>
    <source>
        <strain evidence="1">IBT 34128</strain>
    </source>
</reference>
<dbReference type="AlphaFoldDB" id="A0A9W9FQQ3"/>
<name>A0A9W9FQQ3_9EURO</name>
<dbReference type="RefSeq" id="XP_056513644.1">
    <property type="nucleotide sequence ID" value="XM_056652577.1"/>
</dbReference>
<dbReference type="GeneID" id="81391745"/>
<dbReference type="OrthoDB" id="2121828at2759"/>
<sequence length="134" mass="15312">MQKAEQNPQLVMLSNWDHLTSAEYQKVQEESRVNILYCMDSILINGRGAMWTTAGNALYDVTRSSTTSTRRTTWRSRLQSKPRTVHGWICFCSWAKCPTRLQSKRRTLCTSTSIRPMSLGVGPGFFNWSSTEKA</sequence>